<keyword evidence="6" id="KW-1185">Reference proteome</keyword>
<gene>
    <name evidence="5" type="ORF">V5799_032321</name>
</gene>
<protein>
    <recommendedName>
        <fullName evidence="4">TOG domain-containing protein</fullName>
    </recommendedName>
</protein>
<dbReference type="SMART" id="SM01349">
    <property type="entry name" value="TOG"/>
    <property type="match status" value="1"/>
</dbReference>
<feature type="domain" description="TOG" evidence="4">
    <location>
        <begin position="157"/>
        <end position="321"/>
    </location>
</feature>
<dbReference type="GO" id="GO:0051010">
    <property type="term" value="F:microtubule plus-end binding"/>
    <property type="evidence" value="ECO:0007669"/>
    <property type="project" value="InterPro"/>
</dbReference>
<dbReference type="GO" id="GO:0007051">
    <property type="term" value="P:spindle organization"/>
    <property type="evidence" value="ECO:0007669"/>
    <property type="project" value="InterPro"/>
</dbReference>
<evidence type="ECO:0000313" key="5">
    <source>
        <dbReference type="EMBL" id="KAK8765071.1"/>
    </source>
</evidence>
<accession>A0AAQ4DRI1</accession>
<dbReference type="InterPro" id="IPR016024">
    <property type="entry name" value="ARM-type_fold"/>
</dbReference>
<evidence type="ECO:0000259" key="4">
    <source>
        <dbReference type="SMART" id="SM01349"/>
    </source>
</evidence>
<dbReference type="PANTHER" id="PTHR12609">
    <property type="entry name" value="MICROTUBULE ASSOCIATED PROTEIN XMAP215"/>
    <property type="match status" value="1"/>
</dbReference>
<dbReference type="GO" id="GO:0061863">
    <property type="term" value="F:microtubule plus end polymerase"/>
    <property type="evidence" value="ECO:0007669"/>
    <property type="project" value="InterPro"/>
</dbReference>
<evidence type="ECO:0000256" key="1">
    <source>
        <dbReference type="ARBA" id="ARBA00004245"/>
    </source>
</evidence>
<dbReference type="EMBL" id="JARKHS020027746">
    <property type="protein sequence ID" value="KAK8765071.1"/>
    <property type="molecule type" value="Genomic_DNA"/>
</dbReference>
<reference evidence="5 6" key="1">
    <citation type="journal article" date="2023" name="Arcadia Sci">
        <title>De novo assembly of a long-read Amblyomma americanum tick genome.</title>
        <authorList>
            <person name="Chou S."/>
            <person name="Poskanzer K.E."/>
            <person name="Rollins M."/>
            <person name="Thuy-Boun P.S."/>
        </authorList>
    </citation>
    <scope>NUCLEOTIDE SEQUENCE [LARGE SCALE GENOMIC DNA]</scope>
    <source>
        <strain evidence="5">F_SG_1</strain>
        <tissue evidence="5">Salivary glands</tissue>
    </source>
</reference>
<proteinExistence type="predicted"/>
<comment type="subcellular location">
    <subcellularLocation>
        <location evidence="1">Cytoplasm</location>
        <location evidence="1">Cytoskeleton</location>
    </subcellularLocation>
</comment>
<name>A0AAQ4DRI1_AMBAM</name>
<keyword evidence="2" id="KW-0963">Cytoplasm</keyword>
<dbReference type="InterPro" id="IPR034085">
    <property type="entry name" value="TOG"/>
</dbReference>
<dbReference type="InterPro" id="IPR048491">
    <property type="entry name" value="XMAP215_CLASP_TOG"/>
</dbReference>
<evidence type="ECO:0000313" key="6">
    <source>
        <dbReference type="Proteomes" id="UP001321473"/>
    </source>
</evidence>
<dbReference type="Pfam" id="PF21041">
    <property type="entry name" value="XMAP215_CLASP_TOG"/>
    <property type="match status" value="1"/>
</dbReference>
<evidence type="ECO:0000256" key="3">
    <source>
        <dbReference type="ARBA" id="ARBA00023212"/>
    </source>
</evidence>
<dbReference type="SUPFAM" id="SSF48371">
    <property type="entry name" value="ARM repeat"/>
    <property type="match status" value="1"/>
</dbReference>
<dbReference type="AlphaFoldDB" id="A0AAQ4DRI1"/>
<dbReference type="GO" id="GO:0046785">
    <property type="term" value="P:microtubule polymerization"/>
    <property type="evidence" value="ECO:0007669"/>
    <property type="project" value="InterPro"/>
</dbReference>
<organism evidence="5 6">
    <name type="scientific">Amblyomma americanum</name>
    <name type="common">Lone star tick</name>
    <dbReference type="NCBI Taxonomy" id="6943"/>
    <lineage>
        <taxon>Eukaryota</taxon>
        <taxon>Metazoa</taxon>
        <taxon>Ecdysozoa</taxon>
        <taxon>Arthropoda</taxon>
        <taxon>Chelicerata</taxon>
        <taxon>Arachnida</taxon>
        <taxon>Acari</taxon>
        <taxon>Parasitiformes</taxon>
        <taxon>Ixodida</taxon>
        <taxon>Ixodoidea</taxon>
        <taxon>Ixodidae</taxon>
        <taxon>Amblyomminae</taxon>
        <taxon>Amblyomma</taxon>
    </lineage>
</organism>
<dbReference type="InterPro" id="IPR011989">
    <property type="entry name" value="ARM-like"/>
</dbReference>
<dbReference type="FunFam" id="1.25.10.10:FF:000019">
    <property type="entry name" value="Cytoskeleton-associated protein 5"/>
    <property type="match status" value="1"/>
</dbReference>
<dbReference type="Gene3D" id="1.25.10.10">
    <property type="entry name" value="Leucine-rich Repeat Variant"/>
    <property type="match status" value="2"/>
</dbReference>
<dbReference type="GO" id="GO:0030951">
    <property type="term" value="P:establishment or maintenance of microtubule cytoskeleton polarity"/>
    <property type="evidence" value="ECO:0007669"/>
    <property type="project" value="InterPro"/>
</dbReference>
<comment type="caution">
    <text evidence="5">The sequence shown here is derived from an EMBL/GenBank/DDBJ whole genome shotgun (WGS) entry which is preliminary data.</text>
</comment>
<dbReference type="GO" id="GO:0005856">
    <property type="term" value="C:cytoskeleton"/>
    <property type="evidence" value="ECO:0007669"/>
    <property type="project" value="UniProtKB-SubCell"/>
</dbReference>
<evidence type="ECO:0000256" key="2">
    <source>
        <dbReference type="ARBA" id="ARBA00022490"/>
    </source>
</evidence>
<dbReference type="Proteomes" id="UP001321473">
    <property type="component" value="Unassembled WGS sequence"/>
</dbReference>
<sequence>MVSSNGGATSKRRKIDPIHEEPQSWNCSGGYNILEGSVCVPGARIIAVKPLFKALPKLLEDRDKTVRDESKLLTVELYRWIGDALKPLLQSLKPVQVSELEAEFAKVQKGTATPECYIRSEQMRGAQAAEAGTDVVDGGEEGEECGADTGVPVDAYELLEAVDILSNLPKDFYEQCEAKNWQEQKEALEKLLELTSNPKLEAGDYADLVKVLKRIVAKGSNVIVMALAAKCLADLTAGLRQKFPYSCITTYLERFREKKQNVVTALREALDNAFQATNLEAILKYVTAALDNKNPQIKGETTLFLARVFSKLTPAMLNKNS</sequence>
<keyword evidence="3" id="KW-0206">Cytoskeleton</keyword>
<dbReference type="InterPro" id="IPR045110">
    <property type="entry name" value="XMAP215"/>
</dbReference>